<dbReference type="InterPro" id="IPR016032">
    <property type="entry name" value="Sig_transdc_resp-reg_C-effctor"/>
</dbReference>
<evidence type="ECO:0000259" key="4">
    <source>
        <dbReference type="PROSITE" id="PS50043"/>
    </source>
</evidence>
<dbReference type="Pfam" id="PF00072">
    <property type="entry name" value="Response_reg"/>
    <property type="match status" value="1"/>
</dbReference>
<dbReference type="InterPro" id="IPR036388">
    <property type="entry name" value="WH-like_DNA-bd_sf"/>
</dbReference>
<dbReference type="AlphaFoldDB" id="A0A0H5D2A2"/>
<reference evidence="7" key="1">
    <citation type="submission" date="2015-05" db="EMBL/GenBank/DDBJ databases">
        <authorList>
            <person name="Rodrigo-Torres Lidia"/>
            <person name="Arahal R.David."/>
        </authorList>
    </citation>
    <scope>NUCLEOTIDE SEQUENCE [LARGE SCALE GENOMIC DNA]</scope>
    <source>
        <strain evidence="7">CECT 7321</strain>
    </source>
</reference>
<accession>A0A0H5D2A2</accession>
<dbReference type="PROSITE" id="PS50110">
    <property type="entry name" value="RESPONSE_REGULATORY"/>
    <property type="match status" value="1"/>
</dbReference>
<dbReference type="PANTHER" id="PTHR45566:SF1">
    <property type="entry name" value="HTH-TYPE TRANSCRIPTIONAL REGULATOR YHJB-RELATED"/>
    <property type="match status" value="1"/>
</dbReference>
<dbReference type="RefSeq" id="WP_050673205.1">
    <property type="nucleotide sequence ID" value="NZ_CVRL01000017.1"/>
</dbReference>
<evidence type="ECO:0000313" key="6">
    <source>
        <dbReference type="EMBL" id="CRL10868.1"/>
    </source>
</evidence>
<feature type="domain" description="HTH luxR-type" evidence="4">
    <location>
        <begin position="144"/>
        <end position="209"/>
    </location>
</feature>
<dbReference type="GO" id="GO:0003677">
    <property type="term" value="F:DNA binding"/>
    <property type="evidence" value="ECO:0007669"/>
    <property type="project" value="UniProtKB-KW"/>
</dbReference>
<keyword evidence="2" id="KW-0597">Phosphoprotein</keyword>
<evidence type="ECO:0000256" key="1">
    <source>
        <dbReference type="ARBA" id="ARBA00023125"/>
    </source>
</evidence>
<dbReference type="Gene3D" id="1.10.10.10">
    <property type="entry name" value="Winged helix-like DNA-binding domain superfamily/Winged helix DNA-binding domain"/>
    <property type="match status" value="1"/>
</dbReference>
<evidence type="ECO:0000256" key="2">
    <source>
        <dbReference type="PROSITE-ProRule" id="PRU00169"/>
    </source>
</evidence>
<evidence type="ECO:0000259" key="5">
    <source>
        <dbReference type="PROSITE" id="PS50110"/>
    </source>
</evidence>
<dbReference type="GO" id="GO:0000160">
    <property type="term" value="P:phosphorelay signal transduction system"/>
    <property type="evidence" value="ECO:0007669"/>
    <property type="project" value="InterPro"/>
</dbReference>
<dbReference type="SMART" id="SM00421">
    <property type="entry name" value="HTH_LUXR"/>
    <property type="match status" value="1"/>
</dbReference>
<proteinExistence type="predicted"/>
<sequence>MAPSKGVIRKKSILVADDHLLLLDTLKFAIEAGDYEVTTCQRGADVLTAVSQESCGFDLILLDVHMPDMTGMCSIIEIVEKAAPIPVVLLTGGVSDQFAHQALNRGVRGYIPKSTNLGNLCDILKVVLSGGVYAPANVLAAKPLGESLWGLSPREQSIGELLALGLTNKVIAFELGLSEPTVKMHIRSIFRKLGAANRTQVAAAFQENDLVVSGASRETIDRSARSITSSSPTEPKGRIQ</sequence>
<dbReference type="PROSITE" id="PS00622">
    <property type="entry name" value="HTH_LUXR_1"/>
    <property type="match status" value="1"/>
</dbReference>
<feature type="region of interest" description="Disordered" evidence="3">
    <location>
        <begin position="221"/>
        <end position="240"/>
    </location>
</feature>
<dbReference type="SMART" id="SM00448">
    <property type="entry name" value="REC"/>
    <property type="match status" value="1"/>
</dbReference>
<dbReference type="InterPro" id="IPR000792">
    <property type="entry name" value="Tscrpt_reg_LuxR_C"/>
</dbReference>
<dbReference type="PRINTS" id="PR00038">
    <property type="entry name" value="HTHLUXR"/>
</dbReference>
<dbReference type="InterPro" id="IPR011006">
    <property type="entry name" value="CheY-like_superfamily"/>
</dbReference>
<dbReference type="InterPro" id="IPR001789">
    <property type="entry name" value="Sig_transdc_resp-reg_receiver"/>
</dbReference>
<name>A0A0H5D2A2_9RHOB</name>
<evidence type="ECO:0000313" key="7">
    <source>
        <dbReference type="Proteomes" id="UP000043764"/>
    </source>
</evidence>
<dbReference type="InterPro" id="IPR051015">
    <property type="entry name" value="EvgA-like"/>
</dbReference>
<evidence type="ECO:0000256" key="3">
    <source>
        <dbReference type="SAM" id="MobiDB-lite"/>
    </source>
</evidence>
<dbReference type="PANTHER" id="PTHR45566">
    <property type="entry name" value="HTH-TYPE TRANSCRIPTIONAL REGULATOR YHJB-RELATED"/>
    <property type="match status" value="1"/>
</dbReference>
<gene>
    <name evidence="6" type="primary">bvgA</name>
    <name evidence="6" type="ORF">NIT7321_01716</name>
</gene>
<keyword evidence="1" id="KW-0238">DNA-binding</keyword>
<dbReference type="CDD" id="cd00156">
    <property type="entry name" value="REC"/>
    <property type="match status" value="1"/>
</dbReference>
<feature type="domain" description="Response regulatory" evidence="5">
    <location>
        <begin position="12"/>
        <end position="128"/>
    </location>
</feature>
<dbReference type="Pfam" id="PF00196">
    <property type="entry name" value="GerE"/>
    <property type="match status" value="1"/>
</dbReference>
<dbReference type="Gene3D" id="3.40.50.2300">
    <property type="match status" value="1"/>
</dbReference>
<keyword evidence="7" id="KW-1185">Reference proteome</keyword>
<dbReference type="EMBL" id="CVRL01000017">
    <property type="protein sequence ID" value="CRL10868.1"/>
    <property type="molecule type" value="Genomic_DNA"/>
</dbReference>
<dbReference type="CDD" id="cd06170">
    <property type="entry name" value="LuxR_C_like"/>
    <property type="match status" value="1"/>
</dbReference>
<dbReference type="Proteomes" id="UP000043764">
    <property type="component" value="Unassembled WGS sequence"/>
</dbReference>
<protein>
    <submittedName>
        <fullName evidence="6">Virulence factors putative positive transcription regulator BvgA</fullName>
    </submittedName>
</protein>
<dbReference type="SUPFAM" id="SSF52172">
    <property type="entry name" value="CheY-like"/>
    <property type="match status" value="1"/>
</dbReference>
<dbReference type="PROSITE" id="PS50043">
    <property type="entry name" value="HTH_LUXR_2"/>
    <property type="match status" value="1"/>
</dbReference>
<feature type="modified residue" description="4-aspartylphosphate" evidence="2">
    <location>
        <position position="63"/>
    </location>
</feature>
<dbReference type="SUPFAM" id="SSF46894">
    <property type="entry name" value="C-terminal effector domain of the bipartite response regulators"/>
    <property type="match status" value="1"/>
</dbReference>
<dbReference type="GO" id="GO:0006355">
    <property type="term" value="P:regulation of DNA-templated transcription"/>
    <property type="evidence" value="ECO:0007669"/>
    <property type="project" value="InterPro"/>
</dbReference>
<organism evidence="6 7">
    <name type="scientific">Phaeobacter italicus</name>
    <dbReference type="NCBI Taxonomy" id="481446"/>
    <lineage>
        <taxon>Bacteria</taxon>
        <taxon>Pseudomonadati</taxon>
        <taxon>Pseudomonadota</taxon>
        <taxon>Alphaproteobacteria</taxon>
        <taxon>Rhodobacterales</taxon>
        <taxon>Roseobacteraceae</taxon>
        <taxon>Phaeobacter</taxon>
    </lineage>
</organism>